<accession>A0A1B2JIZ4</accession>
<evidence type="ECO:0000256" key="5">
    <source>
        <dbReference type="ARBA" id="ARBA00038340"/>
    </source>
</evidence>
<organism evidence="10 11">
    <name type="scientific">Komagataella pastoris</name>
    <name type="common">Yeast</name>
    <name type="synonym">Pichia pastoris</name>
    <dbReference type="NCBI Taxonomy" id="4922"/>
    <lineage>
        <taxon>Eukaryota</taxon>
        <taxon>Fungi</taxon>
        <taxon>Dikarya</taxon>
        <taxon>Ascomycota</taxon>
        <taxon>Saccharomycotina</taxon>
        <taxon>Pichiomycetes</taxon>
        <taxon>Pichiales</taxon>
        <taxon>Pichiaceae</taxon>
        <taxon>Komagataella</taxon>
    </lineage>
</organism>
<comment type="similarity">
    <text evidence="5">Belongs to the cyclophilin-type PPIase family. PPIase B subfamily.</text>
</comment>
<evidence type="ECO:0000256" key="6">
    <source>
        <dbReference type="RuleBase" id="RU363019"/>
    </source>
</evidence>
<keyword evidence="8" id="KW-0472">Membrane</keyword>
<dbReference type="GO" id="GO:0003755">
    <property type="term" value="F:peptidyl-prolyl cis-trans isomerase activity"/>
    <property type="evidence" value="ECO:0007669"/>
    <property type="project" value="UniProtKB-UniRule"/>
</dbReference>
<feature type="compositionally biased region" description="Basic and acidic residues" evidence="7">
    <location>
        <begin position="193"/>
        <end position="203"/>
    </location>
</feature>
<dbReference type="EMBL" id="CP014587">
    <property type="protein sequence ID" value="ANZ77943.1"/>
    <property type="molecule type" value="Genomic_DNA"/>
</dbReference>
<dbReference type="Pfam" id="PF00160">
    <property type="entry name" value="Pro_isomerase"/>
    <property type="match status" value="1"/>
</dbReference>
<protein>
    <recommendedName>
        <fullName evidence="6">Peptidyl-prolyl cis-trans isomerase</fullName>
        <shortName evidence="6">PPIase</shortName>
        <ecNumber evidence="6">5.2.1.8</ecNumber>
    </recommendedName>
</protein>
<evidence type="ECO:0000256" key="3">
    <source>
        <dbReference type="ARBA" id="ARBA00023110"/>
    </source>
</evidence>
<evidence type="ECO:0000256" key="8">
    <source>
        <dbReference type="SAM" id="Phobius"/>
    </source>
</evidence>
<dbReference type="Gene3D" id="2.40.100.10">
    <property type="entry name" value="Cyclophilin-like"/>
    <property type="match status" value="1"/>
</dbReference>
<evidence type="ECO:0000256" key="2">
    <source>
        <dbReference type="ARBA" id="ARBA00022729"/>
    </source>
</evidence>
<keyword evidence="4 6" id="KW-0413">Isomerase</keyword>
<dbReference type="EC" id="5.2.1.8" evidence="6"/>
<proteinExistence type="inferred from homology"/>
<dbReference type="InterPro" id="IPR002130">
    <property type="entry name" value="Cyclophilin-type_PPIase_dom"/>
</dbReference>
<keyword evidence="8" id="KW-1133">Transmembrane helix</keyword>
<evidence type="ECO:0000256" key="7">
    <source>
        <dbReference type="SAM" id="MobiDB-lite"/>
    </source>
</evidence>
<dbReference type="GO" id="GO:0005783">
    <property type="term" value="C:endoplasmic reticulum"/>
    <property type="evidence" value="ECO:0007669"/>
    <property type="project" value="TreeGrafter"/>
</dbReference>
<dbReference type="PANTHER" id="PTHR11071">
    <property type="entry name" value="PEPTIDYL-PROLYL CIS-TRANS ISOMERASE"/>
    <property type="match status" value="1"/>
</dbReference>
<gene>
    <name evidence="10" type="ORF">ATY40_BA7504786</name>
</gene>
<evidence type="ECO:0000313" key="10">
    <source>
        <dbReference type="EMBL" id="ANZ77943.1"/>
    </source>
</evidence>
<comment type="catalytic activity">
    <reaction evidence="1 6">
        <text>[protein]-peptidylproline (omega=180) = [protein]-peptidylproline (omega=0)</text>
        <dbReference type="Rhea" id="RHEA:16237"/>
        <dbReference type="Rhea" id="RHEA-COMP:10747"/>
        <dbReference type="Rhea" id="RHEA-COMP:10748"/>
        <dbReference type="ChEBI" id="CHEBI:83833"/>
        <dbReference type="ChEBI" id="CHEBI:83834"/>
        <dbReference type="EC" id="5.2.1.8"/>
    </reaction>
</comment>
<feature type="signal peptide" evidence="6">
    <location>
        <begin position="1"/>
        <end position="18"/>
    </location>
</feature>
<evidence type="ECO:0000256" key="1">
    <source>
        <dbReference type="ARBA" id="ARBA00000971"/>
    </source>
</evidence>
<dbReference type="GO" id="GO:0000324">
    <property type="term" value="C:fungal-type vacuole"/>
    <property type="evidence" value="ECO:0007669"/>
    <property type="project" value="TreeGrafter"/>
</dbReference>
<dbReference type="InterPro" id="IPR029000">
    <property type="entry name" value="Cyclophilin-like_dom_sf"/>
</dbReference>
<dbReference type="FunFam" id="2.40.100.10:FF:000019">
    <property type="entry name" value="Peptidyl-prolyl cis-trans isomerase"/>
    <property type="match status" value="1"/>
</dbReference>
<dbReference type="SUPFAM" id="SSF50891">
    <property type="entry name" value="Cyclophilin-like"/>
    <property type="match status" value="1"/>
</dbReference>
<evidence type="ECO:0000256" key="4">
    <source>
        <dbReference type="ARBA" id="ARBA00023235"/>
    </source>
</evidence>
<comment type="function">
    <text evidence="6">PPIases accelerate the folding of proteins. It catalyzes the cis-trans isomerization of proline imidic peptide bonds in oligopeptides.</text>
</comment>
<dbReference type="PROSITE" id="PS50072">
    <property type="entry name" value="CSA_PPIASE_2"/>
    <property type="match status" value="1"/>
</dbReference>
<dbReference type="PANTHER" id="PTHR11071:SF561">
    <property type="entry name" value="PEPTIDYL-PROLYL CIS-TRANS ISOMERASE D-RELATED"/>
    <property type="match status" value="1"/>
</dbReference>
<keyword evidence="11" id="KW-1185">Reference proteome</keyword>
<feature type="domain" description="PPIase cyclophilin-type" evidence="9">
    <location>
        <begin position="31"/>
        <end position="191"/>
    </location>
</feature>
<feature type="transmembrane region" description="Helical" evidence="8">
    <location>
        <begin position="229"/>
        <end position="248"/>
    </location>
</feature>
<feature type="region of interest" description="Disordered" evidence="7">
    <location>
        <begin position="193"/>
        <end position="222"/>
    </location>
</feature>
<reference evidence="10 11" key="1">
    <citation type="submission" date="2016-02" db="EMBL/GenBank/DDBJ databases">
        <title>Comparative genomic and transcriptomic foundation for Pichia pastoris.</title>
        <authorList>
            <person name="Love K.R."/>
            <person name="Shah K.A."/>
            <person name="Whittaker C.A."/>
            <person name="Wu J."/>
            <person name="Bartlett M.C."/>
            <person name="Ma D."/>
            <person name="Leeson R.L."/>
            <person name="Priest M."/>
            <person name="Young S.K."/>
            <person name="Love J.C."/>
        </authorList>
    </citation>
    <scope>NUCLEOTIDE SEQUENCE [LARGE SCALE GENOMIC DNA]</scope>
    <source>
        <strain evidence="10 11">ATCC 28485</strain>
    </source>
</reference>
<dbReference type="InterPro" id="IPR020892">
    <property type="entry name" value="Cyclophilin-type_PPIase_CS"/>
</dbReference>
<sequence>MNLTLILTLISLLLGVWSAPIEEPPYTHFVTFHITQDDQPLGDLVLGLYGSVVPKTVENFYQLAAMTPGYGYNGSLFHRVIEDFMIQGGDFTSGDGRGGHSIYGKNRGDFPDENFILKHDRLGRLSMANSGKDSNGSQFFITAKATSWLDGKHVVFGQLVDGFDVFSSIIKTPTNNSDKPKADIMIKNATVREADESDIKAEPTDSTSAEESNDKGSENKQSVEGSAHTGLWVLVFFAAIGIVAFLIYKKSIRKTLYTKLNK</sequence>
<dbReference type="Proteomes" id="UP000094565">
    <property type="component" value="Chromosome 4"/>
</dbReference>
<keyword evidence="3 6" id="KW-0697">Rotamase</keyword>
<keyword evidence="2 6" id="KW-0732">Signal</keyword>
<evidence type="ECO:0000313" key="11">
    <source>
        <dbReference type="Proteomes" id="UP000094565"/>
    </source>
</evidence>
<name>A0A1B2JIZ4_PICPA</name>
<feature type="chain" id="PRO_5008446321" description="Peptidyl-prolyl cis-trans isomerase" evidence="6">
    <location>
        <begin position="19"/>
        <end position="262"/>
    </location>
</feature>
<dbReference type="PRINTS" id="PR00153">
    <property type="entry name" value="CSAPPISMRASE"/>
</dbReference>
<dbReference type="OrthoDB" id="3987870at2759"/>
<dbReference type="GO" id="GO:0016018">
    <property type="term" value="F:cyclosporin A binding"/>
    <property type="evidence" value="ECO:0007669"/>
    <property type="project" value="TreeGrafter"/>
</dbReference>
<dbReference type="PROSITE" id="PS00170">
    <property type="entry name" value="CSA_PPIASE_1"/>
    <property type="match status" value="1"/>
</dbReference>
<evidence type="ECO:0000259" key="9">
    <source>
        <dbReference type="PROSITE" id="PS50072"/>
    </source>
</evidence>
<keyword evidence="8" id="KW-0812">Transmembrane</keyword>
<dbReference type="AlphaFoldDB" id="A0A1B2JIZ4"/>
<dbReference type="GO" id="GO:0006457">
    <property type="term" value="P:protein folding"/>
    <property type="evidence" value="ECO:0007669"/>
    <property type="project" value="InterPro"/>
</dbReference>